<evidence type="ECO:0000256" key="2">
    <source>
        <dbReference type="ARBA" id="ARBA00022490"/>
    </source>
</evidence>
<evidence type="ECO:0000256" key="1">
    <source>
        <dbReference type="ARBA" id="ARBA00001974"/>
    </source>
</evidence>
<evidence type="ECO:0000256" key="3">
    <source>
        <dbReference type="ARBA" id="ARBA00022603"/>
    </source>
</evidence>
<evidence type="ECO:0000313" key="13">
    <source>
        <dbReference type="Proteomes" id="UP000468668"/>
    </source>
</evidence>
<dbReference type="Gene3D" id="3.50.50.60">
    <property type="entry name" value="FAD/NAD(P)-binding domain"/>
    <property type="match status" value="2"/>
</dbReference>
<dbReference type="OrthoDB" id="9803114at2"/>
<dbReference type="GO" id="GO:0050660">
    <property type="term" value="F:flavin adenine dinucleotide binding"/>
    <property type="evidence" value="ECO:0007669"/>
    <property type="project" value="UniProtKB-UniRule"/>
</dbReference>
<keyword evidence="2 10" id="KW-0963">Cytoplasm</keyword>
<evidence type="ECO:0000256" key="7">
    <source>
        <dbReference type="ARBA" id="ARBA00022827"/>
    </source>
</evidence>
<comment type="function">
    <text evidence="10">Catalyzes the folate-dependent formation of 5-methyl-uridine at position 54 (M-5-U54) in all tRNAs.</text>
</comment>
<proteinExistence type="inferred from homology"/>
<dbReference type="PANTHER" id="PTHR11806">
    <property type="entry name" value="GLUCOSE INHIBITED DIVISION PROTEIN A"/>
    <property type="match status" value="1"/>
</dbReference>
<dbReference type="GO" id="GO:0047151">
    <property type="term" value="F:tRNA (uracil(54)-C5)-methyltransferase activity, 5,10-methylenetetrahydrofolate-dependent"/>
    <property type="evidence" value="ECO:0007669"/>
    <property type="project" value="UniProtKB-UniRule"/>
</dbReference>
<organism evidence="12 13">
    <name type="scientific">Ellagibacter isourolithinifaciens</name>
    <dbReference type="NCBI Taxonomy" id="2137581"/>
    <lineage>
        <taxon>Bacteria</taxon>
        <taxon>Bacillati</taxon>
        <taxon>Actinomycetota</taxon>
        <taxon>Coriobacteriia</taxon>
        <taxon>Eggerthellales</taxon>
        <taxon>Eggerthellaceae</taxon>
        <taxon>Ellagibacter</taxon>
    </lineage>
</organism>
<feature type="binding site" evidence="10">
    <location>
        <begin position="12"/>
        <end position="17"/>
    </location>
    <ligand>
        <name>FAD</name>
        <dbReference type="ChEBI" id="CHEBI:57692"/>
    </ligand>
</feature>
<dbReference type="GeneID" id="98657659"/>
<feature type="domain" description="MnmG N-terminal" evidence="11">
    <location>
        <begin position="8"/>
        <end position="380"/>
    </location>
</feature>
<keyword evidence="4 10" id="KW-0285">Flavoprotein</keyword>
<evidence type="ECO:0000259" key="11">
    <source>
        <dbReference type="Pfam" id="PF01134"/>
    </source>
</evidence>
<comment type="catalytic activity">
    <reaction evidence="10">
        <text>uridine(54) in tRNA + (6R)-5,10-methylene-5,6,7,8-tetrahydrofolate + NADPH + H(+) = 5-methyluridine(54) in tRNA + (6S)-5,6,7,8-tetrahydrofolate + NADP(+)</text>
        <dbReference type="Rhea" id="RHEA:62372"/>
        <dbReference type="Rhea" id="RHEA-COMP:10167"/>
        <dbReference type="Rhea" id="RHEA-COMP:10193"/>
        <dbReference type="ChEBI" id="CHEBI:15378"/>
        <dbReference type="ChEBI" id="CHEBI:15636"/>
        <dbReference type="ChEBI" id="CHEBI:57453"/>
        <dbReference type="ChEBI" id="CHEBI:57783"/>
        <dbReference type="ChEBI" id="CHEBI:58349"/>
        <dbReference type="ChEBI" id="CHEBI:65315"/>
        <dbReference type="ChEBI" id="CHEBI:74447"/>
        <dbReference type="EC" id="2.1.1.74"/>
    </reaction>
</comment>
<comment type="similarity">
    <text evidence="10">Belongs to the MnmG family. TrmFO subfamily.</text>
</comment>
<evidence type="ECO:0000256" key="6">
    <source>
        <dbReference type="ARBA" id="ARBA00022694"/>
    </source>
</evidence>
<keyword evidence="5 10" id="KW-0808">Transferase</keyword>
<dbReference type="GO" id="GO:0030488">
    <property type="term" value="P:tRNA methylation"/>
    <property type="evidence" value="ECO:0007669"/>
    <property type="project" value="TreeGrafter"/>
</dbReference>
<dbReference type="Proteomes" id="UP000468668">
    <property type="component" value="Unassembled WGS sequence"/>
</dbReference>
<dbReference type="GO" id="GO:0002098">
    <property type="term" value="P:tRNA wobble uridine modification"/>
    <property type="evidence" value="ECO:0007669"/>
    <property type="project" value="TreeGrafter"/>
</dbReference>
<dbReference type="NCBIfam" id="NF003739">
    <property type="entry name" value="PRK05335.1"/>
    <property type="match status" value="1"/>
</dbReference>
<accession>A0A6N6NPM6</accession>
<evidence type="ECO:0000256" key="5">
    <source>
        <dbReference type="ARBA" id="ARBA00022679"/>
    </source>
</evidence>
<keyword evidence="9 10" id="KW-0520">NAD</keyword>
<sequence>MGDSQRVVRILGAGLAGSEAALQLADRGIRVELVEMRPEVGTAVHKTGNAAELVCSNSLKSTNPDSAAGMLKAELSALGSHLIDAAMRNRVAAGGALAVDRDAFSSEVTARLCAHPCIEISRRLARSLDEEAVGVDALIVATGPLTEGDLAQSLCEATGADNLAFFDAAAPVVMAESLDREKLFSQSRYEEGAGDYLNAPFSKEEYEAFAQELVGAERVIKREFESKDLFQACQPIEEIARTGIDAPRFGALKPVGLTDPRTGRRPWAALQLRAEDAHGESYNLVGFQTNLTFPEQRRVFRMIPGLESAEFARYGVMHRNTFINAPSLLDSNLRFRPEIEARWGVPVYVAGQLAGTEGYCEAIRSGLHASLAVVAELSGEKPLPLSEDTAFGALMGYATNPQTTGYQPMHVNFGIMRPLDERIRNKRERYAAYARRGSEALADYCGQLRQRGLLPSEEGGER</sequence>
<evidence type="ECO:0000256" key="10">
    <source>
        <dbReference type="HAMAP-Rule" id="MF_01037"/>
    </source>
</evidence>
<dbReference type="InterPro" id="IPR002218">
    <property type="entry name" value="MnmG-rel"/>
</dbReference>
<dbReference type="NCBIfam" id="TIGR00137">
    <property type="entry name" value="gid_trmFO"/>
    <property type="match status" value="1"/>
</dbReference>
<evidence type="ECO:0000256" key="4">
    <source>
        <dbReference type="ARBA" id="ARBA00022630"/>
    </source>
</evidence>
<comment type="subcellular location">
    <subcellularLocation>
        <location evidence="10">Cytoplasm</location>
    </subcellularLocation>
</comment>
<dbReference type="PANTHER" id="PTHR11806:SF2">
    <property type="entry name" value="METHYLENETETRAHYDROFOLATE--TRNA-(URACIL-5-)-METHYLTRANSFERASE TRMFO"/>
    <property type="match status" value="1"/>
</dbReference>
<keyword evidence="3 10" id="KW-0489">Methyltransferase</keyword>
<dbReference type="Pfam" id="PF01134">
    <property type="entry name" value="GIDA"/>
    <property type="match status" value="1"/>
</dbReference>
<reference evidence="12 13" key="1">
    <citation type="submission" date="2019-09" db="EMBL/GenBank/DDBJ databases">
        <title>Whole genome shotgun sequencing (WGS) of Ellagibacter isourolithinifaciens DSM 104140(T) and Adlercreutzia muris DSM 29508(T).</title>
        <authorList>
            <person name="Stoll D.A."/>
            <person name="Danylec N."/>
            <person name="Huch M."/>
        </authorList>
    </citation>
    <scope>NUCLEOTIDE SEQUENCE [LARGE SCALE GENOMIC DNA]</scope>
    <source>
        <strain evidence="12 13">DSM 104140</strain>
    </source>
</reference>
<dbReference type="SUPFAM" id="SSF51905">
    <property type="entry name" value="FAD/NAD(P)-binding domain"/>
    <property type="match status" value="1"/>
</dbReference>
<dbReference type="RefSeq" id="WP_158049256.1">
    <property type="nucleotide sequence ID" value="NZ_WAJR01000007.1"/>
</dbReference>
<dbReference type="InterPro" id="IPR004417">
    <property type="entry name" value="TrmFO"/>
</dbReference>
<comment type="cofactor">
    <cofactor evidence="1 10">
        <name>FAD</name>
        <dbReference type="ChEBI" id="CHEBI:57692"/>
    </cofactor>
</comment>
<gene>
    <name evidence="10" type="primary">trmFO</name>
    <name evidence="12" type="ORF">F8C90_04465</name>
</gene>
<dbReference type="InterPro" id="IPR040131">
    <property type="entry name" value="MnmG_N"/>
</dbReference>
<dbReference type="EC" id="2.1.1.74" evidence="10"/>
<dbReference type="GO" id="GO:0005829">
    <property type="term" value="C:cytosol"/>
    <property type="evidence" value="ECO:0007669"/>
    <property type="project" value="TreeGrafter"/>
</dbReference>
<evidence type="ECO:0000313" key="12">
    <source>
        <dbReference type="EMBL" id="KAB1641094.1"/>
    </source>
</evidence>
<keyword evidence="13" id="KW-1185">Reference proteome</keyword>
<keyword evidence="6 10" id="KW-0819">tRNA processing</keyword>
<dbReference type="AlphaFoldDB" id="A0A6N6NPM6"/>
<keyword evidence="8 10" id="KW-0521">NADP</keyword>
<evidence type="ECO:0000256" key="9">
    <source>
        <dbReference type="ARBA" id="ARBA00023027"/>
    </source>
</evidence>
<dbReference type="HAMAP" id="MF_01037">
    <property type="entry name" value="TrmFO"/>
    <property type="match status" value="1"/>
</dbReference>
<protein>
    <recommendedName>
        <fullName evidence="10">Methylenetetrahydrofolate--tRNA-(uracil-5-)-methyltransferase TrmFO</fullName>
        <ecNumber evidence="10">2.1.1.74</ecNumber>
    </recommendedName>
    <alternativeName>
        <fullName evidence="10">Folate-dependent tRNA (uracil-5-)-methyltransferase</fullName>
    </alternativeName>
    <alternativeName>
        <fullName evidence="10">Folate-dependent tRNA(M-5-U54)-methyltransferase</fullName>
    </alternativeName>
</protein>
<dbReference type="EMBL" id="WAJR01000007">
    <property type="protein sequence ID" value="KAB1641094.1"/>
    <property type="molecule type" value="Genomic_DNA"/>
</dbReference>
<dbReference type="InterPro" id="IPR036188">
    <property type="entry name" value="FAD/NAD-bd_sf"/>
</dbReference>
<keyword evidence="7 10" id="KW-0274">FAD</keyword>
<comment type="catalytic activity">
    <reaction evidence="10">
        <text>uridine(54) in tRNA + (6R)-5,10-methylene-5,6,7,8-tetrahydrofolate + NADH + H(+) = 5-methyluridine(54) in tRNA + (6S)-5,6,7,8-tetrahydrofolate + NAD(+)</text>
        <dbReference type="Rhea" id="RHEA:16873"/>
        <dbReference type="Rhea" id="RHEA-COMP:10167"/>
        <dbReference type="Rhea" id="RHEA-COMP:10193"/>
        <dbReference type="ChEBI" id="CHEBI:15378"/>
        <dbReference type="ChEBI" id="CHEBI:15636"/>
        <dbReference type="ChEBI" id="CHEBI:57453"/>
        <dbReference type="ChEBI" id="CHEBI:57540"/>
        <dbReference type="ChEBI" id="CHEBI:57945"/>
        <dbReference type="ChEBI" id="CHEBI:65315"/>
        <dbReference type="ChEBI" id="CHEBI:74447"/>
        <dbReference type="EC" id="2.1.1.74"/>
    </reaction>
</comment>
<name>A0A6N6NPM6_9ACTN</name>
<evidence type="ECO:0000256" key="8">
    <source>
        <dbReference type="ARBA" id="ARBA00022857"/>
    </source>
</evidence>
<comment type="caution">
    <text evidence="12">The sequence shown here is derived from an EMBL/GenBank/DDBJ whole genome shotgun (WGS) entry which is preliminary data.</text>
</comment>